<dbReference type="Pfam" id="PF09286">
    <property type="entry name" value="Pro-kuma_activ"/>
    <property type="match status" value="1"/>
</dbReference>
<dbReference type="GO" id="GO:0004252">
    <property type="term" value="F:serine-type endopeptidase activity"/>
    <property type="evidence" value="ECO:0007669"/>
    <property type="project" value="UniProtKB-UniRule"/>
</dbReference>
<feature type="binding site" evidence="15">
    <location>
        <position position="609"/>
    </location>
    <ligand>
        <name>Ca(2+)</name>
        <dbReference type="ChEBI" id="CHEBI:29108"/>
    </ligand>
</feature>
<keyword evidence="8" id="KW-0732">Signal</keyword>
<keyword evidence="14" id="KW-0325">Glycoprotein</keyword>
<feature type="binding site" evidence="15">
    <location>
        <position position="630"/>
    </location>
    <ligand>
        <name>Ca(2+)</name>
        <dbReference type="ChEBI" id="CHEBI:29108"/>
    </ligand>
</feature>
<feature type="region of interest" description="Disordered" evidence="16">
    <location>
        <begin position="1"/>
        <end position="32"/>
    </location>
</feature>
<comment type="subcellular location">
    <subcellularLocation>
        <location evidence="3">Secreted</location>
        <location evidence="3">Extracellular space</location>
    </subcellularLocation>
</comment>
<evidence type="ECO:0000256" key="13">
    <source>
        <dbReference type="ARBA" id="ARBA00023145"/>
    </source>
</evidence>
<evidence type="ECO:0000256" key="16">
    <source>
        <dbReference type="SAM" id="MobiDB-lite"/>
    </source>
</evidence>
<feature type="active site" description="Charge relay system" evidence="15">
    <location>
        <position position="352"/>
    </location>
</feature>
<dbReference type="CDD" id="cd04056">
    <property type="entry name" value="Peptidases_S53"/>
    <property type="match status" value="1"/>
</dbReference>
<evidence type="ECO:0000256" key="3">
    <source>
        <dbReference type="ARBA" id="ARBA00004239"/>
    </source>
</evidence>
<comment type="cofactor">
    <cofactor evidence="15">
        <name>Ca(2+)</name>
        <dbReference type="ChEBI" id="CHEBI:29108"/>
    </cofactor>
    <text evidence="15">Binds 1 Ca(2+) ion per subunit.</text>
</comment>
<dbReference type="PANTHER" id="PTHR14218:SF15">
    <property type="entry name" value="TRIPEPTIDYL-PEPTIDASE 1"/>
    <property type="match status" value="1"/>
</dbReference>
<dbReference type="GO" id="GO:0006508">
    <property type="term" value="P:proteolysis"/>
    <property type="evidence" value="ECO:0007669"/>
    <property type="project" value="UniProtKB-KW"/>
</dbReference>
<reference evidence="18" key="1">
    <citation type="submission" date="2020-11" db="EMBL/GenBank/DDBJ databases">
        <authorList>
            <consortium name="DOE Joint Genome Institute"/>
            <person name="Ahrendt S."/>
            <person name="Riley R."/>
            <person name="Andreopoulos W."/>
            <person name="Labutti K."/>
            <person name="Pangilinan J."/>
            <person name="Ruiz-Duenas F.J."/>
            <person name="Barrasa J.M."/>
            <person name="Sanchez-Garcia M."/>
            <person name="Camarero S."/>
            <person name="Miyauchi S."/>
            <person name="Serrano A."/>
            <person name="Linde D."/>
            <person name="Babiker R."/>
            <person name="Drula E."/>
            <person name="Ayuso-Fernandez I."/>
            <person name="Pacheco R."/>
            <person name="Padilla G."/>
            <person name="Ferreira P."/>
            <person name="Barriuso J."/>
            <person name="Kellner H."/>
            <person name="Castanera R."/>
            <person name="Alfaro M."/>
            <person name="Ramirez L."/>
            <person name="Pisabarro A.G."/>
            <person name="Kuo A."/>
            <person name="Tritt A."/>
            <person name="Lipzen A."/>
            <person name="He G."/>
            <person name="Yan M."/>
            <person name="Ng V."/>
            <person name="Cullen D."/>
            <person name="Martin F."/>
            <person name="Rosso M.-N."/>
            <person name="Henrissat B."/>
            <person name="Hibbett D."/>
            <person name="Martinez A.T."/>
            <person name="Grigoriev I.V."/>
        </authorList>
    </citation>
    <scope>NUCLEOTIDE SEQUENCE</scope>
    <source>
        <strain evidence="18">MF-IS2</strain>
    </source>
</reference>
<organism evidence="18 19">
    <name type="scientific">Macrolepiota fuliginosa MF-IS2</name>
    <dbReference type="NCBI Taxonomy" id="1400762"/>
    <lineage>
        <taxon>Eukaryota</taxon>
        <taxon>Fungi</taxon>
        <taxon>Dikarya</taxon>
        <taxon>Basidiomycota</taxon>
        <taxon>Agaricomycotina</taxon>
        <taxon>Agaricomycetes</taxon>
        <taxon>Agaricomycetidae</taxon>
        <taxon>Agaricales</taxon>
        <taxon>Agaricineae</taxon>
        <taxon>Agaricaceae</taxon>
        <taxon>Macrolepiota</taxon>
    </lineage>
</organism>
<evidence type="ECO:0000313" key="19">
    <source>
        <dbReference type="Proteomes" id="UP000807342"/>
    </source>
</evidence>
<keyword evidence="12" id="KW-0843">Virulence</keyword>
<keyword evidence="10 15" id="KW-0720">Serine protease</keyword>
<dbReference type="InterPro" id="IPR050819">
    <property type="entry name" value="Tripeptidyl-peptidase_I"/>
</dbReference>
<dbReference type="Gene3D" id="3.40.50.200">
    <property type="entry name" value="Peptidase S8/S53 domain"/>
    <property type="match status" value="1"/>
</dbReference>
<dbReference type="AlphaFoldDB" id="A0A9P5XHV4"/>
<protein>
    <recommendedName>
        <fullName evidence="4">tripeptidyl-peptidase II</fullName>
        <ecNumber evidence="4">3.4.14.10</ecNumber>
    </recommendedName>
</protein>
<evidence type="ECO:0000256" key="11">
    <source>
        <dbReference type="ARBA" id="ARBA00022837"/>
    </source>
</evidence>
<comment type="catalytic activity">
    <reaction evidence="1">
        <text>Release of an N-terminal tripeptide from a polypeptide.</text>
        <dbReference type="EC" id="3.4.14.10"/>
    </reaction>
</comment>
<evidence type="ECO:0000256" key="12">
    <source>
        <dbReference type="ARBA" id="ARBA00023026"/>
    </source>
</evidence>
<evidence type="ECO:0000256" key="9">
    <source>
        <dbReference type="ARBA" id="ARBA00022801"/>
    </source>
</evidence>
<feature type="binding site" evidence="15">
    <location>
        <position position="610"/>
    </location>
    <ligand>
        <name>Ca(2+)</name>
        <dbReference type="ChEBI" id="CHEBI:29108"/>
    </ligand>
</feature>
<proteinExistence type="predicted"/>
<feature type="active site" description="Charge relay system" evidence="15">
    <location>
        <position position="348"/>
    </location>
</feature>
<feature type="compositionally biased region" description="Polar residues" evidence="16">
    <location>
        <begin position="1"/>
        <end position="30"/>
    </location>
</feature>
<name>A0A9P5XHV4_9AGAR</name>
<evidence type="ECO:0000256" key="15">
    <source>
        <dbReference type="PROSITE-ProRule" id="PRU01032"/>
    </source>
</evidence>
<dbReference type="CDD" id="cd11377">
    <property type="entry name" value="Pro-peptidase_S53"/>
    <property type="match status" value="1"/>
</dbReference>
<dbReference type="InterPro" id="IPR015366">
    <property type="entry name" value="S53_propep"/>
</dbReference>
<feature type="binding site" evidence="15">
    <location>
        <position position="628"/>
    </location>
    <ligand>
        <name>Ca(2+)</name>
        <dbReference type="ChEBI" id="CHEBI:29108"/>
    </ligand>
</feature>
<evidence type="ECO:0000256" key="1">
    <source>
        <dbReference type="ARBA" id="ARBA00001910"/>
    </source>
</evidence>
<evidence type="ECO:0000256" key="7">
    <source>
        <dbReference type="ARBA" id="ARBA00022723"/>
    </source>
</evidence>
<dbReference type="GO" id="GO:0005576">
    <property type="term" value="C:extracellular region"/>
    <property type="evidence" value="ECO:0007669"/>
    <property type="project" value="UniProtKB-SubCell"/>
</dbReference>
<dbReference type="InterPro" id="IPR030400">
    <property type="entry name" value="Sedolisin_dom"/>
</dbReference>
<dbReference type="InterPro" id="IPR036852">
    <property type="entry name" value="Peptidase_S8/S53_dom_sf"/>
</dbReference>
<gene>
    <name evidence="18" type="ORF">P691DRAFT_773757</name>
</gene>
<keyword evidence="11 15" id="KW-0106">Calcium</keyword>
<dbReference type="SUPFAM" id="SSF52743">
    <property type="entry name" value="Subtilisin-like"/>
    <property type="match status" value="1"/>
</dbReference>
<evidence type="ECO:0000256" key="5">
    <source>
        <dbReference type="ARBA" id="ARBA00022525"/>
    </source>
</evidence>
<dbReference type="InterPro" id="IPR023828">
    <property type="entry name" value="Peptidase_S8_Ser-AS"/>
</dbReference>
<dbReference type="PANTHER" id="PTHR14218">
    <property type="entry name" value="PROTEASE S8 TRIPEPTIDYL PEPTIDASE I CLN2"/>
    <property type="match status" value="1"/>
</dbReference>
<evidence type="ECO:0000256" key="4">
    <source>
        <dbReference type="ARBA" id="ARBA00012462"/>
    </source>
</evidence>
<keyword evidence="5" id="KW-0964">Secreted</keyword>
<evidence type="ECO:0000259" key="17">
    <source>
        <dbReference type="PROSITE" id="PS51695"/>
    </source>
</evidence>
<dbReference type="PROSITE" id="PS00138">
    <property type="entry name" value="SUBTILASE_SER"/>
    <property type="match status" value="1"/>
</dbReference>
<dbReference type="EC" id="3.4.14.10" evidence="4"/>
<dbReference type="GO" id="GO:0008240">
    <property type="term" value="F:tripeptidyl-peptidase activity"/>
    <property type="evidence" value="ECO:0007669"/>
    <property type="project" value="UniProtKB-EC"/>
</dbReference>
<sequence length="650" mass="71244">MTTVSASPTSARAVSNTLHLRTTSIPTSPQRDSRRRSALFTMKLFTSCVLALALVSGALALPQPEIDYNFRLKESIVPPHGWQKISTAPADHIIHLRIGLPQSNFKELERHLYEVSDPFHSRYGQHLSKAEVDALVAPPKQSHNLVDEWLTSFGLGEEDLVRSSAQDWVTVKIPISVAEKMLNTKYHIWKYDGTDDHLIRTTDYSLPDHLHGHIELIQPTTIFARWNKMKATLHYDVGSLFKSSIKKVFSGNSHKADLLGSVPTVDPSCNATVTLSCLQQLYNFKDYRPQVPEKNSVGVSSYLEQFANLEDLKSFYLDQRPEAVNTTFELISVNGGLNNQTLVEAGVEANLDVQFAFGLSWPTRSVAFSTGGRPPFKPDHNTPENTNEPYADWLDYVLSHEDKLPLAISTSYGEAEQTIPEAYARRVCNDIAKLGALGTSVLFSSGDGGVGDGNPNPETQTCLTNDGRNVTRFMPTFPATCPYSTAVGGTNNVPEIAVFFSGGGFSDYFEQPTYQSHAVQKYLSALPKGAYEGLFNKQGRAFPDVAALGRRFRVWWKGNPISVGGTSASAPTFAAVVALLNDVRLAEGKRPLGFLNPWLYSLGAIGLNDITVGNNPGCGTPGFNATAGWDPVTGLGTPDFGKLRKVLPRY</sequence>
<keyword evidence="19" id="KW-1185">Reference proteome</keyword>
<evidence type="ECO:0000256" key="6">
    <source>
        <dbReference type="ARBA" id="ARBA00022670"/>
    </source>
</evidence>
<dbReference type="SMART" id="SM00944">
    <property type="entry name" value="Pro-kuma_activ"/>
    <property type="match status" value="1"/>
</dbReference>
<dbReference type="FunFam" id="3.40.50.200:FF:000015">
    <property type="entry name" value="Tripeptidyl peptidase A"/>
    <property type="match status" value="1"/>
</dbReference>
<dbReference type="PROSITE" id="PS51695">
    <property type="entry name" value="SEDOLISIN"/>
    <property type="match status" value="1"/>
</dbReference>
<keyword evidence="6 15" id="KW-0645">Protease</keyword>
<evidence type="ECO:0000313" key="18">
    <source>
        <dbReference type="EMBL" id="KAF9450674.1"/>
    </source>
</evidence>
<keyword evidence="9 15" id="KW-0378">Hydrolase</keyword>
<comment type="function">
    <text evidence="2">Secreted tripeptidyl-peptidase which degrades proteins at acidic pHs and is involved in virulence.</text>
</comment>
<feature type="domain" description="Peptidase S53" evidence="17">
    <location>
        <begin position="272"/>
        <end position="650"/>
    </location>
</feature>
<evidence type="ECO:0000256" key="10">
    <source>
        <dbReference type="ARBA" id="ARBA00022825"/>
    </source>
</evidence>
<evidence type="ECO:0000256" key="8">
    <source>
        <dbReference type="ARBA" id="ARBA00022729"/>
    </source>
</evidence>
<keyword evidence="7 15" id="KW-0479">Metal-binding</keyword>
<dbReference type="Proteomes" id="UP000807342">
    <property type="component" value="Unassembled WGS sequence"/>
</dbReference>
<dbReference type="GO" id="GO:0046872">
    <property type="term" value="F:metal ion binding"/>
    <property type="evidence" value="ECO:0007669"/>
    <property type="project" value="UniProtKB-UniRule"/>
</dbReference>
<evidence type="ECO:0000256" key="14">
    <source>
        <dbReference type="ARBA" id="ARBA00023180"/>
    </source>
</evidence>
<comment type="caution">
    <text evidence="18">The sequence shown here is derived from an EMBL/GenBank/DDBJ whole genome shotgun (WGS) entry which is preliminary data.</text>
</comment>
<dbReference type="SUPFAM" id="SSF54897">
    <property type="entry name" value="Protease propeptides/inhibitors"/>
    <property type="match status" value="1"/>
</dbReference>
<evidence type="ECO:0000256" key="2">
    <source>
        <dbReference type="ARBA" id="ARBA00002451"/>
    </source>
</evidence>
<dbReference type="EMBL" id="MU151100">
    <property type="protein sequence ID" value="KAF9450674.1"/>
    <property type="molecule type" value="Genomic_DNA"/>
</dbReference>
<dbReference type="OrthoDB" id="409122at2759"/>
<feature type="active site" description="Charge relay system" evidence="15">
    <location>
        <position position="567"/>
    </location>
</feature>
<accession>A0A9P5XHV4</accession>
<keyword evidence="13" id="KW-0865">Zymogen</keyword>